<dbReference type="AlphaFoldDB" id="H6C190"/>
<organism evidence="1 2">
    <name type="scientific">Exophiala dermatitidis (strain ATCC 34100 / CBS 525.76 / NIH/UT8656)</name>
    <name type="common">Black yeast</name>
    <name type="synonym">Wangiella dermatitidis</name>
    <dbReference type="NCBI Taxonomy" id="858893"/>
    <lineage>
        <taxon>Eukaryota</taxon>
        <taxon>Fungi</taxon>
        <taxon>Dikarya</taxon>
        <taxon>Ascomycota</taxon>
        <taxon>Pezizomycotina</taxon>
        <taxon>Eurotiomycetes</taxon>
        <taxon>Chaetothyriomycetidae</taxon>
        <taxon>Chaetothyriales</taxon>
        <taxon>Herpotrichiellaceae</taxon>
        <taxon>Exophiala</taxon>
    </lineage>
</organism>
<accession>H6C190</accession>
<dbReference type="RefSeq" id="XP_009157834.1">
    <property type="nucleotide sequence ID" value="XM_009159586.1"/>
</dbReference>
<evidence type="ECO:0000313" key="1">
    <source>
        <dbReference type="EMBL" id="EHY57373.1"/>
    </source>
</evidence>
<sequence length="141" mass="15628">MLNTGTGARNHFMQDAGRTKLTMACNAPGISTQHNNLRLFASRKTNASKNSSRRHGAVTLNSHCCHGTHTTNANSFIQRTIPTALYATQIDEFLCSMPVLINQQGLNIPKHCFLNTLPSPLIFVLIQALLTFFQVEVVQYL</sequence>
<dbReference type="GeneID" id="20310051"/>
<protein>
    <submittedName>
        <fullName evidence="1">Uncharacterized protein</fullName>
    </submittedName>
</protein>
<name>H6C190_EXODN</name>
<keyword evidence="2" id="KW-1185">Reference proteome</keyword>
<gene>
    <name evidence="1" type="ORF">HMPREF1120_05412</name>
</gene>
<evidence type="ECO:0000313" key="2">
    <source>
        <dbReference type="Proteomes" id="UP000007304"/>
    </source>
</evidence>
<dbReference type="Proteomes" id="UP000007304">
    <property type="component" value="Unassembled WGS sequence"/>
</dbReference>
<dbReference type="InParanoid" id="H6C190"/>
<dbReference type="VEuPathDB" id="FungiDB:HMPREF1120_05412"/>
<reference evidence="1" key="1">
    <citation type="submission" date="2011-07" db="EMBL/GenBank/DDBJ databases">
        <title>The Genome Sequence of Exophiala (Wangiella) dermatitidis NIH/UT8656.</title>
        <authorList>
            <consortium name="The Broad Institute Genome Sequencing Platform"/>
            <person name="Cuomo C."/>
            <person name="Wang Z."/>
            <person name="Hunicke-Smith S."/>
            <person name="Szanislo P.J."/>
            <person name="Earl A."/>
            <person name="Young S.K."/>
            <person name="Zeng Q."/>
            <person name="Gargeya S."/>
            <person name="Fitzgerald M."/>
            <person name="Haas B."/>
            <person name="Abouelleil A."/>
            <person name="Alvarado L."/>
            <person name="Arachchi H.M."/>
            <person name="Berlin A."/>
            <person name="Brown A."/>
            <person name="Chapman S.B."/>
            <person name="Chen Z."/>
            <person name="Dunbar C."/>
            <person name="Freedman E."/>
            <person name="Gearin G."/>
            <person name="Gellesch M."/>
            <person name="Goldberg J."/>
            <person name="Griggs A."/>
            <person name="Gujja S."/>
            <person name="Heiman D."/>
            <person name="Howarth C."/>
            <person name="Larson L."/>
            <person name="Lui A."/>
            <person name="MacDonald P.J.P."/>
            <person name="Montmayeur A."/>
            <person name="Murphy C."/>
            <person name="Neiman D."/>
            <person name="Pearson M."/>
            <person name="Priest M."/>
            <person name="Roberts A."/>
            <person name="Saif S."/>
            <person name="Shea T."/>
            <person name="Shenoy N."/>
            <person name="Sisk P."/>
            <person name="Stolte C."/>
            <person name="Sykes S."/>
            <person name="Wortman J."/>
            <person name="Nusbaum C."/>
            <person name="Birren B."/>
        </authorList>
    </citation>
    <scope>NUCLEOTIDE SEQUENCE</scope>
    <source>
        <strain evidence="1">NIH/UT8656</strain>
    </source>
</reference>
<dbReference type="EMBL" id="JH226133">
    <property type="protein sequence ID" value="EHY57373.1"/>
    <property type="molecule type" value="Genomic_DNA"/>
</dbReference>
<dbReference type="HOGENOM" id="CLU_1825285_0_0_1"/>
<proteinExistence type="predicted"/>